<feature type="compositionally biased region" description="Polar residues" evidence="1">
    <location>
        <begin position="52"/>
        <end position="66"/>
    </location>
</feature>
<evidence type="ECO:0000256" key="1">
    <source>
        <dbReference type="SAM" id="MobiDB-lite"/>
    </source>
</evidence>
<accession>A0A418SDB2</accession>
<protein>
    <submittedName>
        <fullName evidence="2">Uncharacterized protein</fullName>
    </submittedName>
</protein>
<gene>
    <name evidence="2" type="ORF">PSAL_005750</name>
</gene>
<dbReference type="AlphaFoldDB" id="A0A418SDB2"/>
<dbReference type="Proteomes" id="UP000283786">
    <property type="component" value="Chromosome"/>
</dbReference>
<evidence type="ECO:0000313" key="3">
    <source>
        <dbReference type="Proteomes" id="UP000283786"/>
    </source>
</evidence>
<dbReference type="KEGG" id="palw:PSAL_005750"/>
<dbReference type="EMBL" id="CP060436">
    <property type="protein sequence ID" value="QPM89359.1"/>
    <property type="molecule type" value="Genomic_DNA"/>
</dbReference>
<reference evidence="2 3" key="1">
    <citation type="submission" date="2020-08" db="EMBL/GenBank/DDBJ databases">
        <title>Genome sequence of Rhodobacteraceae bacterium Lw-13e.</title>
        <authorList>
            <person name="Poehlein A."/>
            <person name="Wolter L."/>
            <person name="Daniel R."/>
            <person name="Brinkhoff T."/>
        </authorList>
    </citation>
    <scope>NUCLEOTIDE SEQUENCE [LARGE SCALE GENOMIC DNA]</scope>
    <source>
        <strain evidence="2 3">Lw-13e</strain>
    </source>
</reference>
<feature type="region of interest" description="Disordered" evidence="1">
    <location>
        <begin position="52"/>
        <end position="73"/>
    </location>
</feature>
<evidence type="ECO:0000313" key="2">
    <source>
        <dbReference type="EMBL" id="QPM89359.1"/>
    </source>
</evidence>
<keyword evidence="3" id="KW-1185">Reference proteome</keyword>
<name>A0A418SDB2_9RHOB</name>
<dbReference type="RefSeq" id="WP_147407655.1">
    <property type="nucleotide sequence ID" value="NZ_CP060436.1"/>
</dbReference>
<proteinExistence type="predicted"/>
<sequence>MHSPDSRPPILCPEIFAASPTAMLALWARAKADRGQPITLDRMQRLIRNQPSTGFGQARSLGQSLPDQPPAALQAERARIERLVADVCARRRAANSQGPTGGDAA</sequence>
<organism evidence="2 3">
    <name type="scientific">Pseudooceanicola algae</name>
    <dbReference type="NCBI Taxonomy" id="1537215"/>
    <lineage>
        <taxon>Bacteria</taxon>
        <taxon>Pseudomonadati</taxon>
        <taxon>Pseudomonadota</taxon>
        <taxon>Alphaproteobacteria</taxon>
        <taxon>Rhodobacterales</taxon>
        <taxon>Paracoccaceae</taxon>
        <taxon>Pseudooceanicola</taxon>
    </lineage>
</organism>